<feature type="transmembrane region" description="Helical" evidence="5">
    <location>
        <begin position="203"/>
        <end position="223"/>
    </location>
</feature>
<dbReference type="Proteomes" id="UP000683925">
    <property type="component" value="Unassembled WGS sequence"/>
</dbReference>
<organism evidence="7 8">
    <name type="scientific">Paramecium octaurelia</name>
    <dbReference type="NCBI Taxonomy" id="43137"/>
    <lineage>
        <taxon>Eukaryota</taxon>
        <taxon>Sar</taxon>
        <taxon>Alveolata</taxon>
        <taxon>Ciliophora</taxon>
        <taxon>Intramacronucleata</taxon>
        <taxon>Oligohymenophorea</taxon>
        <taxon>Peniculida</taxon>
        <taxon>Parameciidae</taxon>
        <taxon>Paramecium</taxon>
    </lineage>
</organism>
<dbReference type="EMBL" id="CAJJDP010000111">
    <property type="protein sequence ID" value="CAD8196273.1"/>
    <property type="molecule type" value="Genomic_DNA"/>
</dbReference>
<evidence type="ECO:0000256" key="4">
    <source>
        <dbReference type="PROSITE-ProRule" id="PRU00175"/>
    </source>
</evidence>
<proteinExistence type="predicted"/>
<dbReference type="PROSITE" id="PS50089">
    <property type="entry name" value="ZF_RING_2"/>
    <property type="match status" value="1"/>
</dbReference>
<dbReference type="InterPro" id="IPR001841">
    <property type="entry name" value="Znf_RING"/>
</dbReference>
<keyword evidence="5" id="KW-0812">Transmembrane</keyword>
<evidence type="ECO:0000256" key="3">
    <source>
        <dbReference type="ARBA" id="ARBA00022833"/>
    </source>
</evidence>
<sequence length="319" mass="38165">MLINKRFTFIFYKSLQSAKKLIFLYRFYSISKFGIALILGFNITCESDQIMNWLAILELHSILAYFYYTKLYQSLNNIEIVFEIADSLNHAIQFEEGHFQPQPQENQPFEFVVTTNQDPNIFMSFEETERRQLILTEQIKSEVAQRNRTIRCVHYFNALLNQALIFWAFYIQMIMEPLDACYYNLATFQKMFLIISLYQYWEGYILCLILLISLPFILLMILWNKLKQQKQNYENQQILNELIKKQKVIYQNDNIQGDQECGICLQVYSRNEELLILPCNQQHHFHMHCIKAWLILNFSCPKCRSKINEIRNAQETSIL</sequence>
<keyword evidence="1" id="KW-0479">Metal-binding</keyword>
<dbReference type="OMA" id="RTIRCVH"/>
<evidence type="ECO:0000259" key="6">
    <source>
        <dbReference type="PROSITE" id="PS50089"/>
    </source>
</evidence>
<keyword evidence="8" id="KW-1185">Reference proteome</keyword>
<dbReference type="AlphaFoldDB" id="A0A8S1X2C2"/>
<dbReference type="GO" id="GO:0061630">
    <property type="term" value="F:ubiquitin protein ligase activity"/>
    <property type="evidence" value="ECO:0007669"/>
    <property type="project" value="TreeGrafter"/>
</dbReference>
<dbReference type="Pfam" id="PF13639">
    <property type="entry name" value="zf-RING_2"/>
    <property type="match status" value="1"/>
</dbReference>
<dbReference type="PANTHER" id="PTHR45931:SF3">
    <property type="entry name" value="RING ZINC FINGER-CONTAINING PROTEIN"/>
    <property type="match status" value="1"/>
</dbReference>
<keyword evidence="5" id="KW-0472">Membrane</keyword>
<feature type="transmembrane region" description="Helical" evidence="5">
    <location>
        <begin position="21"/>
        <end position="44"/>
    </location>
</feature>
<name>A0A8S1X2C2_PAROT</name>
<protein>
    <recommendedName>
        <fullName evidence="6">RING-type domain-containing protein</fullName>
    </recommendedName>
</protein>
<dbReference type="GO" id="GO:0008270">
    <property type="term" value="F:zinc ion binding"/>
    <property type="evidence" value="ECO:0007669"/>
    <property type="project" value="UniProtKB-KW"/>
</dbReference>
<dbReference type="InterPro" id="IPR051834">
    <property type="entry name" value="RING_finger_E3_ligase"/>
</dbReference>
<keyword evidence="5" id="KW-1133">Transmembrane helix</keyword>
<feature type="domain" description="RING-type" evidence="6">
    <location>
        <begin position="261"/>
        <end position="304"/>
    </location>
</feature>
<evidence type="ECO:0000313" key="8">
    <source>
        <dbReference type="Proteomes" id="UP000683925"/>
    </source>
</evidence>
<evidence type="ECO:0000256" key="2">
    <source>
        <dbReference type="ARBA" id="ARBA00022771"/>
    </source>
</evidence>
<comment type="caution">
    <text evidence="7">The sequence shown here is derived from an EMBL/GenBank/DDBJ whole genome shotgun (WGS) entry which is preliminary data.</text>
</comment>
<gene>
    <name evidence="7" type="ORF">POCTA_138.1.T1110094</name>
</gene>
<evidence type="ECO:0000313" key="7">
    <source>
        <dbReference type="EMBL" id="CAD8196273.1"/>
    </source>
</evidence>
<evidence type="ECO:0000256" key="5">
    <source>
        <dbReference type="SAM" id="Phobius"/>
    </source>
</evidence>
<dbReference type="GO" id="GO:0006511">
    <property type="term" value="P:ubiquitin-dependent protein catabolic process"/>
    <property type="evidence" value="ECO:0007669"/>
    <property type="project" value="TreeGrafter"/>
</dbReference>
<feature type="transmembrane region" description="Helical" evidence="5">
    <location>
        <begin position="50"/>
        <end position="68"/>
    </location>
</feature>
<reference evidence="7" key="1">
    <citation type="submission" date="2021-01" db="EMBL/GenBank/DDBJ databases">
        <authorList>
            <consortium name="Genoscope - CEA"/>
            <person name="William W."/>
        </authorList>
    </citation>
    <scope>NUCLEOTIDE SEQUENCE</scope>
</reference>
<keyword evidence="2 4" id="KW-0863">Zinc-finger</keyword>
<dbReference type="PANTHER" id="PTHR45931">
    <property type="entry name" value="SI:CH211-59O9.10"/>
    <property type="match status" value="1"/>
</dbReference>
<evidence type="ECO:0000256" key="1">
    <source>
        <dbReference type="ARBA" id="ARBA00022723"/>
    </source>
</evidence>
<accession>A0A8S1X2C2</accession>
<feature type="transmembrane region" description="Helical" evidence="5">
    <location>
        <begin position="155"/>
        <end position="175"/>
    </location>
</feature>
<dbReference type="OrthoDB" id="301083at2759"/>
<keyword evidence="3" id="KW-0862">Zinc</keyword>
<dbReference type="GO" id="GO:0005634">
    <property type="term" value="C:nucleus"/>
    <property type="evidence" value="ECO:0007669"/>
    <property type="project" value="TreeGrafter"/>
</dbReference>